<dbReference type="PANTHER" id="PTHR31793:SF27">
    <property type="entry name" value="NOVEL THIOESTERASE SUPERFAMILY DOMAIN AND SAPOSIN A-TYPE DOMAIN CONTAINING PROTEIN (0610012H03RIK)"/>
    <property type="match status" value="1"/>
</dbReference>
<evidence type="ECO:0000313" key="3">
    <source>
        <dbReference type="EMBL" id="EJW97293.1"/>
    </source>
</evidence>
<sequence>MKILEDICRISVRFSEIDSMRRAWHGAFVAYMEDGRESFGRHWPGIGYADMQEAGIYAPVYDLHIRYLAPLKLNEGVVIHTRYVYHPGARLDYAYQLYREGSDCLCAEGETTQLFIDADGELLTEKPAYYKAWQEKYLQIADMTEG</sequence>
<keyword evidence="2" id="KW-0378">Hydrolase</keyword>
<evidence type="ECO:0000256" key="2">
    <source>
        <dbReference type="ARBA" id="ARBA00022801"/>
    </source>
</evidence>
<reference evidence="3" key="1">
    <citation type="journal article" date="2012" name="PLoS ONE">
        <title>Gene sets for utilization of primary and secondary nutrition supplies in the distal gut of endangered iberian lynx.</title>
        <authorList>
            <person name="Alcaide M."/>
            <person name="Messina E."/>
            <person name="Richter M."/>
            <person name="Bargiela R."/>
            <person name="Peplies J."/>
            <person name="Huws S.A."/>
            <person name="Newbold C.J."/>
            <person name="Golyshin P.N."/>
            <person name="Simon M.A."/>
            <person name="Lopez G."/>
            <person name="Yakimov M.M."/>
            <person name="Ferrer M."/>
        </authorList>
    </citation>
    <scope>NUCLEOTIDE SEQUENCE</scope>
</reference>
<dbReference type="CDD" id="cd00586">
    <property type="entry name" value="4HBT"/>
    <property type="match status" value="1"/>
</dbReference>
<comment type="similarity">
    <text evidence="1">Belongs to the 4-hydroxybenzoyl-CoA thioesterase family.</text>
</comment>
<organism evidence="3">
    <name type="scientific">gut metagenome</name>
    <dbReference type="NCBI Taxonomy" id="749906"/>
    <lineage>
        <taxon>unclassified sequences</taxon>
        <taxon>metagenomes</taxon>
        <taxon>organismal metagenomes</taxon>
    </lineage>
</organism>
<dbReference type="SUPFAM" id="SSF54637">
    <property type="entry name" value="Thioesterase/thiol ester dehydrase-isomerase"/>
    <property type="match status" value="1"/>
</dbReference>
<dbReference type="PANTHER" id="PTHR31793">
    <property type="entry name" value="4-HYDROXYBENZOYL-COA THIOESTERASE FAMILY MEMBER"/>
    <property type="match status" value="1"/>
</dbReference>
<gene>
    <name evidence="3" type="ORF">EVA_14612</name>
</gene>
<accession>J9FS20</accession>
<dbReference type="EMBL" id="AMCI01004843">
    <property type="protein sequence ID" value="EJW97293.1"/>
    <property type="molecule type" value="Genomic_DNA"/>
</dbReference>
<dbReference type="InterPro" id="IPR029069">
    <property type="entry name" value="HotDog_dom_sf"/>
</dbReference>
<dbReference type="GO" id="GO:0047617">
    <property type="term" value="F:fatty acyl-CoA hydrolase activity"/>
    <property type="evidence" value="ECO:0007669"/>
    <property type="project" value="TreeGrafter"/>
</dbReference>
<protein>
    <submittedName>
        <fullName evidence="3">Thioesterase family protein</fullName>
    </submittedName>
</protein>
<dbReference type="Gene3D" id="3.10.129.10">
    <property type="entry name" value="Hotdog Thioesterase"/>
    <property type="match status" value="1"/>
</dbReference>
<name>J9FS20_9ZZZZ</name>
<dbReference type="AlphaFoldDB" id="J9FS20"/>
<dbReference type="InterPro" id="IPR050563">
    <property type="entry name" value="4-hydroxybenzoyl-CoA_TE"/>
</dbReference>
<proteinExistence type="inferred from homology"/>
<dbReference type="Pfam" id="PF13279">
    <property type="entry name" value="4HBT_2"/>
    <property type="match status" value="1"/>
</dbReference>
<evidence type="ECO:0000256" key="1">
    <source>
        <dbReference type="ARBA" id="ARBA00005953"/>
    </source>
</evidence>
<comment type="caution">
    <text evidence="3">The sequence shown here is derived from an EMBL/GenBank/DDBJ whole genome shotgun (WGS) entry which is preliminary data.</text>
</comment>